<evidence type="ECO:0000256" key="3">
    <source>
        <dbReference type="ARBA" id="ARBA00022691"/>
    </source>
</evidence>
<dbReference type="PANTHER" id="PTHR43667:SF1">
    <property type="entry name" value="CYCLOPROPANE-FATTY-ACYL-PHOSPHOLIPID SYNTHASE"/>
    <property type="match status" value="1"/>
</dbReference>
<evidence type="ECO:0000256" key="5">
    <source>
        <dbReference type="SAM" id="Phobius"/>
    </source>
</evidence>
<evidence type="ECO:0000313" key="6">
    <source>
        <dbReference type="EMBL" id="CAG7785625.1"/>
    </source>
</evidence>
<dbReference type="GO" id="GO:0032259">
    <property type="term" value="P:methylation"/>
    <property type="evidence" value="ECO:0007669"/>
    <property type="project" value="UniProtKB-KW"/>
</dbReference>
<dbReference type="GO" id="GO:0008168">
    <property type="term" value="F:methyltransferase activity"/>
    <property type="evidence" value="ECO:0007669"/>
    <property type="project" value="UniProtKB-KW"/>
</dbReference>
<keyword evidence="5" id="KW-0472">Membrane</keyword>
<protein>
    <recommendedName>
        <fullName evidence="8">Cyclopropane-fatty-acyl-phospholipid synthase</fullName>
    </recommendedName>
</protein>
<keyword evidence="3" id="KW-0949">S-adenosyl-L-methionine</keyword>
<keyword evidence="7" id="KW-1185">Reference proteome</keyword>
<evidence type="ECO:0000313" key="7">
    <source>
        <dbReference type="Proteomes" id="UP000708208"/>
    </source>
</evidence>
<dbReference type="AlphaFoldDB" id="A0A8J2KFI6"/>
<keyword evidence="5" id="KW-0812">Transmembrane</keyword>
<keyword evidence="2" id="KW-0808">Transferase</keyword>
<dbReference type="Proteomes" id="UP000708208">
    <property type="component" value="Unassembled WGS sequence"/>
</dbReference>
<organism evidence="6 7">
    <name type="scientific">Allacma fusca</name>
    <dbReference type="NCBI Taxonomy" id="39272"/>
    <lineage>
        <taxon>Eukaryota</taxon>
        <taxon>Metazoa</taxon>
        <taxon>Ecdysozoa</taxon>
        <taxon>Arthropoda</taxon>
        <taxon>Hexapoda</taxon>
        <taxon>Collembola</taxon>
        <taxon>Symphypleona</taxon>
        <taxon>Sminthuridae</taxon>
        <taxon>Allacma</taxon>
    </lineage>
</organism>
<gene>
    <name evidence="6" type="ORF">AFUS01_LOCUS24239</name>
</gene>
<evidence type="ECO:0000256" key="1">
    <source>
        <dbReference type="ARBA" id="ARBA00022603"/>
    </source>
</evidence>
<evidence type="ECO:0000256" key="2">
    <source>
        <dbReference type="ARBA" id="ARBA00022679"/>
    </source>
</evidence>
<accession>A0A8J2KFI6</accession>
<evidence type="ECO:0008006" key="8">
    <source>
        <dbReference type="Google" id="ProtNLM"/>
    </source>
</evidence>
<dbReference type="InterPro" id="IPR050723">
    <property type="entry name" value="CFA/CMAS"/>
</dbReference>
<dbReference type="EMBL" id="CAJVCH010299946">
    <property type="protein sequence ID" value="CAG7785625.1"/>
    <property type="molecule type" value="Genomic_DNA"/>
</dbReference>
<dbReference type="GO" id="GO:0006629">
    <property type="term" value="P:lipid metabolic process"/>
    <property type="evidence" value="ECO:0007669"/>
    <property type="project" value="UniProtKB-KW"/>
</dbReference>
<name>A0A8J2KFI6_9HEXA</name>
<dbReference type="PANTHER" id="PTHR43667">
    <property type="entry name" value="CYCLOPROPANE-FATTY-ACYL-PHOSPHOLIPID SYNTHASE"/>
    <property type="match status" value="1"/>
</dbReference>
<sequence>MLDTLYPVVMGLIYYYRRLASAVYWLIDSRLKRYSRHCFKEAGIMINTDDKGPGNLRIHNEEFYHRLAIEKTLGLGEMYMEGWWDCDRLDVFFTKILKHGLFKTLTPFPQDKLFHYLQFHVFNLQTSARSWEVADKHYNLGNELFGSFLDSEMNYS</sequence>
<reference evidence="6" key="1">
    <citation type="submission" date="2021-06" db="EMBL/GenBank/DDBJ databases">
        <authorList>
            <person name="Hodson N. C."/>
            <person name="Mongue J. A."/>
            <person name="Jaron S. K."/>
        </authorList>
    </citation>
    <scope>NUCLEOTIDE SEQUENCE</scope>
</reference>
<keyword evidence="5" id="KW-1133">Transmembrane helix</keyword>
<evidence type="ECO:0000256" key="4">
    <source>
        <dbReference type="ARBA" id="ARBA00023098"/>
    </source>
</evidence>
<keyword evidence="4" id="KW-0443">Lipid metabolism</keyword>
<feature type="transmembrane region" description="Helical" evidence="5">
    <location>
        <begin position="6"/>
        <end position="27"/>
    </location>
</feature>
<keyword evidence="1" id="KW-0489">Methyltransferase</keyword>
<dbReference type="OrthoDB" id="8300214at2759"/>
<feature type="non-terminal residue" evidence="6">
    <location>
        <position position="1"/>
    </location>
</feature>
<proteinExistence type="predicted"/>
<comment type="caution">
    <text evidence="6">The sequence shown here is derived from an EMBL/GenBank/DDBJ whole genome shotgun (WGS) entry which is preliminary data.</text>
</comment>